<organism evidence="2">
    <name type="scientific">freshwater metagenome</name>
    <dbReference type="NCBI Taxonomy" id="449393"/>
    <lineage>
        <taxon>unclassified sequences</taxon>
        <taxon>metagenomes</taxon>
        <taxon>ecological metagenomes</taxon>
    </lineage>
</organism>
<reference evidence="2" key="1">
    <citation type="submission" date="2020-05" db="EMBL/GenBank/DDBJ databases">
        <authorList>
            <person name="Chiriac C."/>
            <person name="Salcher M."/>
            <person name="Ghai R."/>
            <person name="Kavagutti S V."/>
        </authorList>
    </citation>
    <scope>NUCLEOTIDE SEQUENCE</scope>
</reference>
<gene>
    <name evidence="1" type="ORF">UFOPK3874_00312</name>
    <name evidence="2" type="ORF">UFOPK4095_00745</name>
</gene>
<sequence>MRALPNVVPSPVIGVTVASAFTVMTMTEVDIAPRESARVTVSVKVPTFAPVTVIFPVVESIVIPGTNGKIEKERAPVPPVDVYVSE</sequence>
<dbReference type="EMBL" id="CAFBPI010000040">
    <property type="protein sequence ID" value="CAB5016085.1"/>
    <property type="molecule type" value="Genomic_DNA"/>
</dbReference>
<evidence type="ECO:0000313" key="1">
    <source>
        <dbReference type="EMBL" id="CAB4957286.1"/>
    </source>
</evidence>
<dbReference type="AlphaFoldDB" id="A0A6J7QGH3"/>
<accession>A0A6J7QGH3</accession>
<name>A0A6J7QGH3_9ZZZZ</name>
<dbReference type="EMBL" id="CAFBNS010000036">
    <property type="protein sequence ID" value="CAB4957286.1"/>
    <property type="molecule type" value="Genomic_DNA"/>
</dbReference>
<proteinExistence type="predicted"/>
<evidence type="ECO:0000313" key="2">
    <source>
        <dbReference type="EMBL" id="CAB5016085.1"/>
    </source>
</evidence>
<protein>
    <submittedName>
        <fullName evidence="2">Unannotated protein</fullName>
    </submittedName>
</protein>